<dbReference type="GO" id="GO:0003677">
    <property type="term" value="F:DNA binding"/>
    <property type="evidence" value="ECO:0007669"/>
    <property type="project" value="UniProtKB-UniRule"/>
</dbReference>
<accession>A0A1Q8EU88</accession>
<dbReference type="PROSITE" id="PS50977">
    <property type="entry name" value="HTH_TETR_2"/>
    <property type="match status" value="1"/>
</dbReference>
<feature type="DNA-binding region" description="H-T-H motif" evidence="4">
    <location>
        <begin position="32"/>
        <end position="51"/>
    </location>
</feature>
<evidence type="ECO:0000313" key="7">
    <source>
        <dbReference type="Proteomes" id="UP000185578"/>
    </source>
</evidence>
<proteinExistence type="predicted"/>
<protein>
    <recommendedName>
        <fullName evidence="5">HTH tetR-type domain-containing protein</fullName>
    </recommendedName>
</protein>
<dbReference type="InterPro" id="IPR009057">
    <property type="entry name" value="Homeodomain-like_sf"/>
</dbReference>
<evidence type="ECO:0000256" key="2">
    <source>
        <dbReference type="ARBA" id="ARBA00023125"/>
    </source>
</evidence>
<feature type="domain" description="HTH tetR-type" evidence="5">
    <location>
        <begin position="9"/>
        <end position="69"/>
    </location>
</feature>
<dbReference type="EMBL" id="MSCT01000007">
    <property type="protein sequence ID" value="OLF55366.1"/>
    <property type="molecule type" value="Genomic_DNA"/>
</dbReference>
<dbReference type="AlphaFoldDB" id="A0A1Q8EU88"/>
<evidence type="ECO:0000256" key="3">
    <source>
        <dbReference type="ARBA" id="ARBA00023163"/>
    </source>
</evidence>
<dbReference type="Gene3D" id="1.10.357.10">
    <property type="entry name" value="Tetracycline Repressor, domain 2"/>
    <property type="match status" value="1"/>
</dbReference>
<keyword evidence="2 4" id="KW-0238">DNA-binding</keyword>
<reference evidence="6 7" key="1">
    <citation type="submission" date="2016-12" db="EMBL/GenBank/DDBJ databases">
        <authorList>
            <person name="Song W.-J."/>
            <person name="Kurnit D.M."/>
        </authorList>
    </citation>
    <scope>NUCLEOTIDE SEQUENCE [LARGE SCALE GENOMIC DNA]</scope>
    <source>
        <strain evidence="6 7">PCL1601</strain>
    </source>
</reference>
<name>A0A1Q8EU88_9PSED</name>
<organism evidence="6 7">
    <name type="scientific">Pseudomonas chlororaphis</name>
    <dbReference type="NCBI Taxonomy" id="587753"/>
    <lineage>
        <taxon>Bacteria</taxon>
        <taxon>Pseudomonadati</taxon>
        <taxon>Pseudomonadota</taxon>
        <taxon>Gammaproteobacteria</taxon>
        <taxon>Pseudomonadales</taxon>
        <taxon>Pseudomonadaceae</taxon>
        <taxon>Pseudomonas</taxon>
    </lineage>
</organism>
<dbReference type="SUPFAM" id="SSF46689">
    <property type="entry name" value="Homeodomain-like"/>
    <property type="match status" value="1"/>
</dbReference>
<dbReference type="PANTHER" id="PTHR47506:SF7">
    <property type="entry name" value="TRANSCRIPTIONAL REGULATORY PROTEIN"/>
    <property type="match status" value="1"/>
</dbReference>
<dbReference type="Pfam" id="PF00440">
    <property type="entry name" value="TetR_N"/>
    <property type="match status" value="1"/>
</dbReference>
<keyword evidence="3" id="KW-0804">Transcription</keyword>
<gene>
    <name evidence="6" type="ORF">BTN82_07200</name>
</gene>
<dbReference type="PRINTS" id="PR00455">
    <property type="entry name" value="HTHTETR"/>
</dbReference>
<sequence>MRVSKEQAVINRNKIVWAAAKLFNERGYDAVGLTELMKEAGFTHGGFYNHFASKEALAVEAYKLSFINFLKSMTSKFEVGSESAEEILLECLYNYLSPDQRDNPSYSYPSATFVADAMGRDENVQGCYADGIEACVDLFMNLKTKNRASFKRNEALAILTTVIGATVLSKALVKGSESLSDEVLESARERLNSICKVKAADLQFSR</sequence>
<keyword evidence="1" id="KW-0805">Transcription regulation</keyword>
<dbReference type="Proteomes" id="UP000185578">
    <property type="component" value="Unassembled WGS sequence"/>
</dbReference>
<comment type="caution">
    <text evidence="6">The sequence shown here is derived from an EMBL/GenBank/DDBJ whole genome shotgun (WGS) entry which is preliminary data.</text>
</comment>
<dbReference type="PANTHER" id="PTHR47506">
    <property type="entry name" value="TRANSCRIPTIONAL REGULATORY PROTEIN"/>
    <property type="match status" value="1"/>
</dbReference>
<dbReference type="RefSeq" id="WP_075118475.1">
    <property type="nucleotide sequence ID" value="NZ_MSCT01000007.1"/>
</dbReference>
<dbReference type="InterPro" id="IPR001647">
    <property type="entry name" value="HTH_TetR"/>
</dbReference>
<evidence type="ECO:0000256" key="1">
    <source>
        <dbReference type="ARBA" id="ARBA00023015"/>
    </source>
</evidence>
<dbReference type="SUPFAM" id="SSF48498">
    <property type="entry name" value="Tetracyclin repressor-like, C-terminal domain"/>
    <property type="match status" value="1"/>
</dbReference>
<evidence type="ECO:0000313" key="6">
    <source>
        <dbReference type="EMBL" id="OLF55366.1"/>
    </source>
</evidence>
<evidence type="ECO:0000259" key="5">
    <source>
        <dbReference type="PROSITE" id="PS50977"/>
    </source>
</evidence>
<dbReference type="InterPro" id="IPR036271">
    <property type="entry name" value="Tet_transcr_reg_TetR-rel_C_sf"/>
</dbReference>
<dbReference type="Gene3D" id="1.10.10.60">
    <property type="entry name" value="Homeodomain-like"/>
    <property type="match status" value="1"/>
</dbReference>
<evidence type="ECO:0000256" key="4">
    <source>
        <dbReference type="PROSITE-ProRule" id="PRU00335"/>
    </source>
</evidence>